<protein>
    <submittedName>
        <fullName evidence="1">Uncharacterized protein</fullName>
    </submittedName>
</protein>
<accession>A0A8S5PB67</accession>
<name>A0A8S5PB67_9CAUD</name>
<organism evidence="1">
    <name type="scientific">Myoviridae sp. ct3D84</name>
    <dbReference type="NCBI Taxonomy" id="2825023"/>
    <lineage>
        <taxon>Viruses</taxon>
        <taxon>Duplodnaviria</taxon>
        <taxon>Heunggongvirae</taxon>
        <taxon>Uroviricota</taxon>
        <taxon>Caudoviricetes</taxon>
    </lineage>
</organism>
<proteinExistence type="predicted"/>
<dbReference type="EMBL" id="BK015371">
    <property type="protein sequence ID" value="DAE03707.1"/>
    <property type="molecule type" value="Genomic_DNA"/>
</dbReference>
<reference evidence="1" key="1">
    <citation type="journal article" date="2021" name="Proc. Natl. Acad. Sci. U.S.A.">
        <title>A Catalog of Tens of Thousands of Viruses from Human Metagenomes Reveals Hidden Associations with Chronic Diseases.</title>
        <authorList>
            <person name="Tisza M.J."/>
            <person name="Buck C.B."/>
        </authorList>
    </citation>
    <scope>NUCLEOTIDE SEQUENCE</scope>
    <source>
        <strain evidence="1">Ct3D84</strain>
    </source>
</reference>
<dbReference type="InterPro" id="IPR009734">
    <property type="entry name" value="Myoviridae_GpU"/>
</dbReference>
<dbReference type="Pfam" id="PF06995">
    <property type="entry name" value="Phage_P2_GpU"/>
    <property type="match status" value="1"/>
</dbReference>
<sequence length="130" mass="14131">MIGTLGTKIVFEVSAEQVLTFESLSREVAGRWAAHEILGAKPKTEYLGPAAQTASLTIRLSAALGVKPRTMLETVEEMVESGDAEYLIIGGKMIGRNRFYIESASESWDRIYSRGELAAASVTLNLGEYS</sequence>
<evidence type="ECO:0000313" key="1">
    <source>
        <dbReference type="EMBL" id="DAE03707.1"/>
    </source>
</evidence>